<dbReference type="GO" id="GO:0016887">
    <property type="term" value="F:ATP hydrolysis activity"/>
    <property type="evidence" value="ECO:0007669"/>
    <property type="project" value="InterPro"/>
</dbReference>
<feature type="coiled-coil region" evidence="4">
    <location>
        <begin position="229"/>
        <end position="263"/>
    </location>
</feature>
<dbReference type="SMART" id="SM00382">
    <property type="entry name" value="AAA"/>
    <property type="match status" value="2"/>
</dbReference>
<keyword evidence="2" id="KW-0547">Nucleotide-binding</keyword>
<dbReference type="RefSeq" id="WP_124842036.1">
    <property type="nucleotide sequence ID" value="NZ_RQZG01000001.1"/>
</dbReference>
<reference evidence="7 8" key="1">
    <citation type="submission" date="2018-11" db="EMBL/GenBank/DDBJ databases">
        <title>Genomes From Bacteria Associated with the Canine Oral Cavity: a Test Case for Automated Genome-Based Taxonomic Assignment.</title>
        <authorList>
            <person name="Coil D.A."/>
            <person name="Jospin G."/>
            <person name="Darling A.E."/>
            <person name="Wallis C."/>
            <person name="Davis I.J."/>
            <person name="Harris S."/>
            <person name="Eisen J.A."/>
            <person name="Holcombe L.J."/>
            <person name="O'Flynn C."/>
        </authorList>
    </citation>
    <scope>NUCLEOTIDE SEQUENCE [LARGE SCALE GENOMIC DNA]</scope>
    <source>
        <strain evidence="7 8">OH887_COT-365</strain>
    </source>
</reference>
<dbReference type="OrthoDB" id="5592724at2"/>
<evidence type="ECO:0000256" key="5">
    <source>
        <dbReference type="SAM" id="MobiDB-lite"/>
    </source>
</evidence>
<comment type="caution">
    <text evidence="7">The sequence shown here is derived from an EMBL/GenBank/DDBJ whole genome shotgun (WGS) entry which is preliminary data.</text>
</comment>
<evidence type="ECO:0000256" key="3">
    <source>
        <dbReference type="ARBA" id="ARBA00022840"/>
    </source>
</evidence>
<evidence type="ECO:0000256" key="1">
    <source>
        <dbReference type="ARBA" id="ARBA00022737"/>
    </source>
</evidence>
<proteinExistence type="predicted"/>
<feature type="compositionally biased region" description="Basic and acidic residues" evidence="5">
    <location>
        <begin position="285"/>
        <end position="298"/>
    </location>
</feature>
<sequence>MPSSFVLTHLTFAFEATAPLLDDVTLTIPAARLGVVGRNGAGKSTLLKLLAGELSPTTGSIQAPEHLAHLPQDLLQRGDLTVAALLGIEEILAALGRIEAGSIDVADHETVGDRWDVASRAVALLSARVPSLVGDDVLHRTLETLSGGEIMLTALAGLELSGARTLLLDEPTNNLDREARAALHEWVDRWRGGLVVVSHDIALLRRMTHILEVDSGALTLWGGNHDHWQEQSRLQAAAAEQRVRDAERRLRAEQRERMHVQTATARQERRDGWRFATVAQGPRLSDPELRSRAEGRRDRANRRAAQKVQAAREELIRAEEAVTGRESIRVDVPEIRRARGRLLAELGEPPGTLTVRGGDRIALIGANGVGKTTLLHRARLSTTRVGWLDQRLELPTGRSALECLSMSNPEATEREGRALLARFLLRGEVVERPVETLSGGERFRVSLARVLLAAPPPELLLLDEPTNNLDLDTTEALIEALAQYRGALVVVTHDDALLERLDLHAVHTVTAPGQLRPAQT</sequence>
<dbReference type="EMBL" id="RQZG01000001">
    <property type="protein sequence ID" value="RRD07170.1"/>
    <property type="molecule type" value="Genomic_DNA"/>
</dbReference>
<dbReference type="InterPro" id="IPR027417">
    <property type="entry name" value="P-loop_NTPase"/>
</dbReference>
<keyword evidence="1" id="KW-0677">Repeat</keyword>
<dbReference type="InterPro" id="IPR003439">
    <property type="entry name" value="ABC_transporter-like_ATP-bd"/>
</dbReference>
<dbReference type="PROSITE" id="PS50893">
    <property type="entry name" value="ABC_TRANSPORTER_2"/>
    <property type="match status" value="1"/>
</dbReference>
<evidence type="ECO:0000256" key="2">
    <source>
        <dbReference type="ARBA" id="ARBA00022741"/>
    </source>
</evidence>
<gene>
    <name evidence="7" type="ORF">EII34_01420</name>
</gene>
<evidence type="ECO:0000259" key="6">
    <source>
        <dbReference type="PROSITE" id="PS50893"/>
    </source>
</evidence>
<keyword evidence="3 7" id="KW-0067">ATP-binding</keyword>
<accession>A0A3P1TD62</accession>
<organism evidence="7 8">
    <name type="scientific">Arachnia propionica</name>
    <dbReference type="NCBI Taxonomy" id="1750"/>
    <lineage>
        <taxon>Bacteria</taxon>
        <taxon>Bacillati</taxon>
        <taxon>Actinomycetota</taxon>
        <taxon>Actinomycetes</taxon>
        <taxon>Propionibacteriales</taxon>
        <taxon>Propionibacteriaceae</taxon>
        <taxon>Arachnia</taxon>
    </lineage>
</organism>
<name>A0A3P1TD62_9ACTN</name>
<dbReference type="SUPFAM" id="SSF52540">
    <property type="entry name" value="P-loop containing nucleoside triphosphate hydrolases"/>
    <property type="match status" value="2"/>
</dbReference>
<evidence type="ECO:0000313" key="8">
    <source>
        <dbReference type="Proteomes" id="UP000280819"/>
    </source>
</evidence>
<dbReference type="AlphaFoldDB" id="A0A3P1TD62"/>
<dbReference type="InterPro" id="IPR003593">
    <property type="entry name" value="AAA+_ATPase"/>
</dbReference>
<dbReference type="GO" id="GO:0005524">
    <property type="term" value="F:ATP binding"/>
    <property type="evidence" value="ECO:0007669"/>
    <property type="project" value="UniProtKB-KW"/>
</dbReference>
<dbReference type="PANTHER" id="PTHR19211:SF6">
    <property type="entry name" value="BLL7188 PROTEIN"/>
    <property type="match status" value="1"/>
</dbReference>
<evidence type="ECO:0000256" key="4">
    <source>
        <dbReference type="SAM" id="Coils"/>
    </source>
</evidence>
<dbReference type="InterPro" id="IPR050611">
    <property type="entry name" value="ABCF"/>
</dbReference>
<protein>
    <submittedName>
        <fullName evidence="7">ABC transporter ATP-binding protein</fullName>
    </submittedName>
</protein>
<evidence type="ECO:0000313" key="7">
    <source>
        <dbReference type="EMBL" id="RRD07170.1"/>
    </source>
</evidence>
<keyword evidence="4" id="KW-0175">Coiled coil</keyword>
<feature type="domain" description="ABC transporter" evidence="6">
    <location>
        <begin position="5"/>
        <end position="240"/>
    </location>
</feature>
<dbReference type="PANTHER" id="PTHR19211">
    <property type="entry name" value="ATP-BINDING TRANSPORT PROTEIN-RELATED"/>
    <property type="match status" value="1"/>
</dbReference>
<dbReference type="Proteomes" id="UP000280819">
    <property type="component" value="Unassembled WGS sequence"/>
</dbReference>
<dbReference type="Pfam" id="PF00005">
    <property type="entry name" value="ABC_tran"/>
    <property type="match status" value="2"/>
</dbReference>
<feature type="region of interest" description="Disordered" evidence="5">
    <location>
        <begin position="284"/>
        <end position="304"/>
    </location>
</feature>
<dbReference type="CDD" id="cd03221">
    <property type="entry name" value="ABCF_EF-3"/>
    <property type="match status" value="1"/>
</dbReference>
<dbReference type="Gene3D" id="3.40.50.300">
    <property type="entry name" value="P-loop containing nucleotide triphosphate hydrolases"/>
    <property type="match status" value="2"/>
</dbReference>